<keyword evidence="1" id="KW-1133">Transmembrane helix</keyword>
<protein>
    <submittedName>
        <fullName evidence="2">Uncharacterized protein</fullName>
    </submittedName>
</protein>
<feature type="transmembrane region" description="Helical" evidence="1">
    <location>
        <begin position="51"/>
        <end position="70"/>
    </location>
</feature>
<proteinExistence type="predicted"/>
<dbReference type="Proteomes" id="UP000032180">
    <property type="component" value="Chromosome 4"/>
</dbReference>
<dbReference type="Gramene" id="LPERR04G24120.1">
    <property type="protein sequence ID" value="LPERR04G24120.1"/>
    <property type="gene ID" value="LPERR04G24120"/>
</dbReference>
<reference evidence="2 3" key="1">
    <citation type="submission" date="2012-08" db="EMBL/GenBank/DDBJ databases">
        <title>Oryza genome evolution.</title>
        <authorList>
            <person name="Wing R.A."/>
        </authorList>
    </citation>
    <scope>NUCLEOTIDE SEQUENCE</scope>
</reference>
<name>A0A0D9WAT1_9ORYZ</name>
<evidence type="ECO:0000256" key="1">
    <source>
        <dbReference type="SAM" id="Phobius"/>
    </source>
</evidence>
<dbReference type="EnsemblPlants" id="LPERR04G24120.1">
    <property type="protein sequence ID" value="LPERR04G24120.1"/>
    <property type="gene ID" value="LPERR04G24120"/>
</dbReference>
<keyword evidence="1" id="KW-0812">Transmembrane</keyword>
<dbReference type="AlphaFoldDB" id="A0A0D9WAT1"/>
<accession>A0A0D9WAT1</accession>
<reference evidence="2" key="3">
    <citation type="submission" date="2015-04" db="UniProtKB">
        <authorList>
            <consortium name="EnsemblPlants"/>
        </authorList>
    </citation>
    <scope>IDENTIFICATION</scope>
</reference>
<sequence>MAVEKTEILGCGGETNTAAEHGTAPEVGIVEVDSRQVARYKHELSEFKQSIIVIVVGLGIGLGFLLPGAIDGGMPLWLHQPFIFSGAWICLGTLWADILVDVEHSAVHS</sequence>
<evidence type="ECO:0000313" key="3">
    <source>
        <dbReference type="Proteomes" id="UP000032180"/>
    </source>
</evidence>
<reference evidence="3" key="2">
    <citation type="submission" date="2013-12" db="EMBL/GenBank/DDBJ databases">
        <authorList>
            <person name="Yu Y."/>
            <person name="Lee S."/>
            <person name="de Baynast K."/>
            <person name="Wissotski M."/>
            <person name="Liu L."/>
            <person name="Talag J."/>
            <person name="Goicoechea J."/>
            <person name="Angelova A."/>
            <person name="Jetty R."/>
            <person name="Kudrna D."/>
            <person name="Golser W."/>
            <person name="Rivera L."/>
            <person name="Zhang J."/>
            <person name="Wing R."/>
        </authorList>
    </citation>
    <scope>NUCLEOTIDE SEQUENCE</scope>
</reference>
<keyword evidence="3" id="KW-1185">Reference proteome</keyword>
<dbReference type="HOGENOM" id="CLU_2187711_0_0_1"/>
<organism evidence="2 3">
    <name type="scientific">Leersia perrieri</name>
    <dbReference type="NCBI Taxonomy" id="77586"/>
    <lineage>
        <taxon>Eukaryota</taxon>
        <taxon>Viridiplantae</taxon>
        <taxon>Streptophyta</taxon>
        <taxon>Embryophyta</taxon>
        <taxon>Tracheophyta</taxon>
        <taxon>Spermatophyta</taxon>
        <taxon>Magnoliopsida</taxon>
        <taxon>Liliopsida</taxon>
        <taxon>Poales</taxon>
        <taxon>Poaceae</taxon>
        <taxon>BOP clade</taxon>
        <taxon>Oryzoideae</taxon>
        <taxon>Oryzeae</taxon>
        <taxon>Oryzinae</taxon>
        <taxon>Leersia</taxon>
    </lineage>
</organism>
<evidence type="ECO:0000313" key="2">
    <source>
        <dbReference type="EnsemblPlants" id="LPERR04G24120.1"/>
    </source>
</evidence>
<keyword evidence="1" id="KW-0472">Membrane</keyword>